<dbReference type="Proteomes" id="UP000076925">
    <property type="component" value="Unassembled WGS sequence"/>
</dbReference>
<accession>A0A139WTS9</accession>
<dbReference type="RefSeq" id="WP_017748179.1">
    <property type="nucleotide sequence ID" value="NZ_KQ976354.1"/>
</dbReference>
<dbReference type="AlphaFoldDB" id="A0A139WTS9"/>
<comment type="caution">
    <text evidence="1">The sequence shown here is derived from an EMBL/GenBank/DDBJ whole genome shotgun (WGS) entry which is preliminary data.</text>
</comment>
<gene>
    <name evidence="1" type="ORF">WA1_05665</name>
</gene>
<dbReference type="EMBL" id="ANNX02000049">
    <property type="protein sequence ID" value="KYC35855.1"/>
    <property type="molecule type" value="Genomic_DNA"/>
</dbReference>
<evidence type="ECO:0000313" key="1">
    <source>
        <dbReference type="EMBL" id="KYC35855.1"/>
    </source>
</evidence>
<name>A0A139WTS9_9CYAN</name>
<protein>
    <submittedName>
        <fullName evidence="1">Uncharacterized protein</fullName>
    </submittedName>
</protein>
<dbReference type="OrthoDB" id="505288at2"/>
<reference evidence="1 2" key="1">
    <citation type="journal article" date="2013" name="Genome Biol. Evol.">
        <title>Genomes of Stigonematalean cyanobacteria (subsection V) and the evolution of oxygenic photosynthesis from prokaryotes to plastids.</title>
        <authorList>
            <person name="Dagan T."/>
            <person name="Roettger M."/>
            <person name="Stucken K."/>
            <person name="Landan G."/>
            <person name="Koch R."/>
            <person name="Major P."/>
            <person name="Gould S.B."/>
            <person name="Goremykin V.V."/>
            <person name="Rippka R."/>
            <person name="Tandeau de Marsac N."/>
            <person name="Gugger M."/>
            <person name="Lockhart P.J."/>
            <person name="Allen J.F."/>
            <person name="Brune I."/>
            <person name="Maus I."/>
            <person name="Puhler A."/>
            <person name="Martin W.F."/>
        </authorList>
    </citation>
    <scope>NUCLEOTIDE SEQUENCE [LARGE SCALE GENOMIC DNA]</scope>
    <source>
        <strain evidence="1 2">PCC 7110</strain>
    </source>
</reference>
<sequence>MIEELENDVRSGIHLKHDDGIQIAHHLQLVEGALVKIFAPHRTQIHNRLGRICTVSDRTVDIWVRDVDLMIMYRYTLKHQQVEIVPMKREPQLVQVYKRLQKLRKCNLDPFEREILLLLERPVVFTPVELEYLSLMEKRHEDDRNSLNSK</sequence>
<organism evidence="1 2">
    <name type="scientific">Scytonema hofmannii PCC 7110</name>
    <dbReference type="NCBI Taxonomy" id="128403"/>
    <lineage>
        <taxon>Bacteria</taxon>
        <taxon>Bacillati</taxon>
        <taxon>Cyanobacteriota</taxon>
        <taxon>Cyanophyceae</taxon>
        <taxon>Nostocales</taxon>
        <taxon>Scytonemataceae</taxon>
        <taxon>Scytonema</taxon>
    </lineage>
</organism>
<keyword evidence="2" id="KW-1185">Reference proteome</keyword>
<proteinExistence type="predicted"/>
<evidence type="ECO:0000313" key="2">
    <source>
        <dbReference type="Proteomes" id="UP000076925"/>
    </source>
</evidence>